<keyword evidence="2" id="KW-1185">Reference proteome</keyword>
<name>A0ABW5TP08_9SPHI</name>
<dbReference type="InterPro" id="IPR011042">
    <property type="entry name" value="6-blade_b-propeller_TolB-like"/>
</dbReference>
<dbReference type="SUPFAM" id="SSF63829">
    <property type="entry name" value="Calcium-dependent phosphotriesterase"/>
    <property type="match status" value="1"/>
</dbReference>
<evidence type="ECO:0000313" key="1">
    <source>
        <dbReference type="EMBL" id="MFD2730962.1"/>
    </source>
</evidence>
<dbReference type="RefSeq" id="WP_379041688.1">
    <property type="nucleotide sequence ID" value="NZ_JBHSKW010000017.1"/>
</dbReference>
<accession>A0ABW5TP08</accession>
<reference evidence="2" key="1">
    <citation type="journal article" date="2019" name="Int. J. Syst. Evol. Microbiol.">
        <title>The Global Catalogue of Microorganisms (GCM) 10K type strain sequencing project: providing services to taxonomists for standard genome sequencing and annotation.</title>
        <authorList>
            <consortium name="The Broad Institute Genomics Platform"/>
            <consortium name="The Broad Institute Genome Sequencing Center for Infectious Disease"/>
            <person name="Wu L."/>
            <person name="Ma J."/>
        </authorList>
    </citation>
    <scope>NUCLEOTIDE SEQUENCE [LARGE SCALE GENOMIC DNA]</scope>
    <source>
        <strain evidence="2">KCTC 42456</strain>
    </source>
</reference>
<gene>
    <name evidence="1" type="ORF">ACFSSE_04535</name>
</gene>
<dbReference type="EMBL" id="JBHULV010000013">
    <property type="protein sequence ID" value="MFD2730962.1"/>
    <property type="molecule type" value="Genomic_DNA"/>
</dbReference>
<comment type="caution">
    <text evidence="1">The sequence shown here is derived from an EMBL/GenBank/DDBJ whole genome shotgun (WGS) entry which is preliminary data.</text>
</comment>
<protein>
    <submittedName>
        <fullName evidence="1">Uncharacterized protein</fullName>
    </submittedName>
</protein>
<dbReference type="Gene3D" id="2.120.10.30">
    <property type="entry name" value="TolB, C-terminal domain"/>
    <property type="match status" value="1"/>
</dbReference>
<organism evidence="1 2">
    <name type="scientific">Pedobacter alpinus</name>
    <dbReference type="NCBI Taxonomy" id="1590643"/>
    <lineage>
        <taxon>Bacteria</taxon>
        <taxon>Pseudomonadati</taxon>
        <taxon>Bacteroidota</taxon>
        <taxon>Sphingobacteriia</taxon>
        <taxon>Sphingobacteriales</taxon>
        <taxon>Sphingobacteriaceae</taxon>
        <taxon>Pedobacter</taxon>
    </lineage>
</organism>
<proteinExistence type="predicted"/>
<evidence type="ECO:0000313" key="2">
    <source>
        <dbReference type="Proteomes" id="UP001597546"/>
    </source>
</evidence>
<dbReference type="Proteomes" id="UP001597546">
    <property type="component" value="Unassembled WGS sequence"/>
</dbReference>
<sequence length="281" mass="32621">MINYKTYLKQFHLTGICGLIVLLCFFGFNKNVLAQEYTLITKIDTVAKLASVDNFGNLFVVTPQNELLKFNTSGKLLWNYSNRTYGEISQLDVTDPLRVILYYADFQQIVVLNNNLSEIAKFNYNNNPDVQITLIASANNNGYWVYDQINRELRRVSNSFLDDIKTGNIYQRNGFDMHANFMLTDDSQIYINDTTAGVRIFDRYGNFIKTAVVYPKNDFTVLDNEIYFTQNNSLLAYNYLTFKQRTIALPNETVFKKAILRFNRLIVLTEKDLTLWAVKKN</sequence>